<dbReference type="Proteomes" id="UP000007305">
    <property type="component" value="Chromosome 1"/>
</dbReference>
<dbReference type="Gramene" id="Zm00001eb040720_T001">
    <property type="protein sequence ID" value="Zm00001eb040720_P001"/>
    <property type="gene ID" value="Zm00001eb040720"/>
</dbReference>
<dbReference type="EnsemblPlants" id="Zm00001eb040720_T001">
    <property type="protein sequence ID" value="Zm00001eb040720_P001"/>
    <property type="gene ID" value="Zm00001eb040720"/>
</dbReference>
<accession>A0A804LVZ0</accession>
<evidence type="ECO:0000313" key="1">
    <source>
        <dbReference type="EnsemblPlants" id="Zm00001eb040720_P001"/>
    </source>
</evidence>
<reference evidence="2" key="1">
    <citation type="submission" date="2015-12" db="EMBL/GenBank/DDBJ databases">
        <title>Update maize B73 reference genome by single molecule sequencing technologies.</title>
        <authorList>
            <consortium name="Maize Genome Sequencing Project"/>
            <person name="Ware D."/>
        </authorList>
    </citation>
    <scope>NUCLEOTIDE SEQUENCE [LARGE SCALE GENOMIC DNA]</scope>
    <source>
        <strain evidence="2">cv. B73</strain>
    </source>
</reference>
<dbReference type="AlphaFoldDB" id="A0A804LVZ0"/>
<organism evidence="1 2">
    <name type="scientific">Zea mays</name>
    <name type="common">Maize</name>
    <dbReference type="NCBI Taxonomy" id="4577"/>
    <lineage>
        <taxon>Eukaryota</taxon>
        <taxon>Viridiplantae</taxon>
        <taxon>Streptophyta</taxon>
        <taxon>Embryophyta</taxon>
        <taxon>Tracheophyta</taxon>
        <taxon>Spermatophyta</taxon>
        <taxon>Magnoliopsida</taxon>
        <taxon>Liliopsida</taxon>
        <taxon>Poales</taxon>
        <taxon>Poaceae</taxon>
        <taxon>PACMAD clade</taxon>
        <taxon>Panicoideae</taxon>
        <taxon>Andropogonodae</taxon>
        <taxon>Andropogoneae</taxon>
        <taxon>Tripsacinae</taxon>
        <taxon>Zea</taxon>
    </lineage>
</organism>
<proteinExistence type="predicted"/>
<keyword evidence="2" id="KW-1185">Reference proteome</keyword>
<evidence type="ECO:0000313" key="2">
    <source>
        <dbReference type="Proteomes" id="UP000007305"/>
    </source>
</evidence>
<reference evidence="1" key="2">
    <citation type="submission" date="2019-07" db="EMBL/GenBank/DDBJ databases">
        <authorList>
            <person name="Seetharam A."/>
            <person name="Woodhouse M."/>
            <person name="Cannon E."/>
        </authorList>
    </citation>
    <scope>NUCLEOTIDE SEQUENCE [LARGE SCALE GENOMIC DNA]</scope>
    <source>
        <strain evidence="1">cv. B73</strain>
    </source>
</reference>
<reference evidence="1" key="3">
    <citation type="submission" date="2021-05" db="UniProtKB">
        <authorList>
            <consortium name="EnsemblPlants"/>
        </authorList>
    </citation>
    <scope>IDENTIFICATION</scope>
    <source>
        <strain evidence="1">cv. B73</strain>
    </source>
</reference>
<name>A0A804LVZ0_MAIZE</name>
<sequence>MPTRSSRGAAPEEDRCGLPRPAGWARAALGCMVAGARPRPPLRRIRGRGRALARRQSSSLLVATRRPSGPACARRVARPNTTHICAHAVAGEPGNQETSNGSSGHKTLHVKGWADRVERLRQDQHLPSGVLFCLVKLWSVASSIKSTTTKTTQNSVYWSKHA</sequence>
<protein>
    <submittedName>
        <fullName evidence="1">Uncharacterized protein</fullName>
    </submittedName>
</protein>
<dbReference type="InParanoid" id="A0A804LVZ0"/>